<feature type="binding site" evidence="3">
    <location>
        <position position="134"/>
    </location>
    <ligand>
        <name>Zn(2+)</name>
        <dbReference type="ChEBI" id="CHEBI:29105"/>
        <label>2</label>
    </ligand>
</feature>
<evidence type="ECO:0000256" key="1">
    <source>
        <dbReference type="PIRSR" id="PIRSR001359-1"/>
    </source>
</evidence>
<dbReference type="GO" id="GO:0005975">
    <property type="term" value="P:carbohydrate metabolic process"/>
    <property type="evidence" value="ECO:0007669"/>
    <property type="project" value="InterPro"/>
</dbReference>
<gene>
    <name evidence="4" type="ORF">COX34_01920</name>
</gene>
<dbReference type="InterPro" id="IPR000771">
    <property type="entry name" value="FBA_II"/>
</dbReference>
<feature type="binding site" evidence="3">
    <location>
        <position position="178"/>
    </location>
    <ligand>
        <name>Zn(2+)</name>
        <dbReference type="ChEBI" id="CHEBI:29105"/>
        <label>1</label>
        <note>catalytic</note>
    </ligand>
</feature>
<dbReference type="EMBL" id="PCRS01000035">
    <property type="protein sequence ID" value="PIP24849.1"/>
    <property type="molecule type" value="Genomic_DNA"/>
</dbReference>
<dbReference type="PANTHER" id="PTHR30304">
    <property type="entry name" value="D-TAGATOSE-1,6-BISPHOSPHATE ALDOLASE"/>
    <property type="match status" value="1"/>
</dbReference>
<feature type="binding site" evidence="2">
    <location>
        <position position="179"/>
    </location>
    <ligand>
        <name>dihydroxyacetone phosphate</name>
        <dbReference type="ChEBI" id="CHEBI:57642"/>
    </ligand>
</feature>
<dbReference type="SUPFAM" id="SSF51569">
    <property type="entry name" value="Aldolase"/>
    <property type="match status" value="1"/>
</dbReference>
<feature type="active site" description="Proton donor" evidence="1">
    <location>
        <position position="82"/>
    </location>
</feature>
<keyword evidence="3" id="KW-0862">Zinc</keyword>
<protein>
    <submittedName>
        <fullName evidence="4">Ketose-bisphosphate aldolase</fullName>
    </submittedName>
</protein>
<evidence type="ECO:0000256" key="3">
    <source>
        <dbReference type="PIRSR" id="PIRSR001359-3"/>
    </source>
</evidence>
<dbReference type="PIRSF" id="PIRSF001359">
    <property type="entry name" value="F_bP_aldolase_II"/>
    <property type="match status" value="1"/>
</dbReference>
<feature type="binding site" evidence="3">
    <location>
        <position position="104"/>
    </location>
    <ligand>
        <name>Zn(2+)</name>
        <dbReference type="ChEBI" id="CHEBI:29105"/>
        <label>2</label>
    </ligand>
</feature>
<dbReference type="Pfam" id="PF01116">
    <property type="entry name" value="F_bP_aldolase"/>
    <property type="match status" value="1"/>
</dbReference>
<dbReference type="Gene3D" id="3.20.20.70">
    <property type="entry name" value="Aldolase class I"/>
    <property type="match status" value="1"/>
</dbReference>
<keyword evidence="3" id="KW-0479">Metal-binding</keyword>
<dbReference type="Proteomes" id="UP000228681">
    <property type="component" value="Unassembled WGS sequence"/>
</dbReference>
<dbReference type="CDD" id="cd00947">
    <property type="entry name" value="TBP_aldolase_IIB"/>
    <property type="match status" value="1"/>
</dbReference>
<comment type="cofactor">
    <cofactor evidence="3">
        <name>Zn(2+)</name>
        <dbReference type="ChEBI" id="CHEBI:29105"/>
    </cofactor>
    <text evidence="3">Binds 2 Zn(2+) ions per subunit. One is catalytic and the other provides a structural contribution.</text>
</comment>
<proteinExistence type="predicted"/>
<evidence type="ECO:0000313" key="4">
    <source>
        <dbReference type="EMBL" id="PIP24849.1"/>
    </source>
</evidence>
<dbReference type="GO" id="GO:0008270">
    <property type="term" value="F:zinc ion binding"/>
    <property type="evidence" value="ECO:0007669"/>
    <property type="project" value="InterPro"/>
</dbReference>
<name>A0A2G9Z063_9BACT</name>
<dbReference type="NCBIfam" id="TIGR00167">
    <property type="entry name" value="cbbA"/>
    <property type="match status" value="1"/>
</dbReference>
<dbReference type="InterPro" id="IPR050246">
    <property type="entry name" value="Class_II_FBP_aldolase"/>
</dbReference>
<feature type="binding site" evidence="3">
    <location>
        <position position="206"/>
    </location>
    <ligand>
        <name>Zn(2+)</name>
        <dbReference type="ChEBI" id="CHEBI:29105"/>
        <label>1</label>
        <note>catalytic</note>
    </ligand>
</feature>
<dbReference type="PANTHER" id="PTHR30304:SF0">
    <property type="entry name" value="D-TAGATOSE-1,6-BISPHOSPHATE ALDOLASE SUBUNIT GATY-RELATED"/>
    <property type="match status" value="1"/>
</dbReference>
<feature type="binding site" evidence="2">
    <location>
        <begin position="228"/>
        <end position="231"/>
    </location>
    <ligand>
        <name>dihydroxyacetone phosphate</name>
        <dbReference type="ChEBI" id="CHEBI:57642"/>
    </ligand>
</feature>
<dbReference type="AlphaFoldDB" id="A0A2G9Z063"/>
<feature type="binding site" evidence="3">
    <location>
        <position position="83"/>
    </location>
    <ligand>
        <name>Zn(2+)</name>
        <dbReference type="ChEBI" id="CHEBI:29105"/>
        <label>1</label>
        <note>catalytic</note>
    </ligand>
</feature>
<feature type="binding site" evidence="2">
    <location>
        <begin position="207"/>
        <end position="209"/>
    </location>
    <ligand>
        <name>dihydroxyacetone phosphate</name>
        <dbReference type="ChEBI" id="CHEBI:57642"/>
    </ligand>
</feature>
<dbReference type="GO" id="GO:0016832">
    <property type="term" value="F:aldehyde-lyase activity"/>
    <property type="evidence" value="ECO:0007669"/>
    <property type="project" value="InterPro"/>
</dbReference>
<comment type="caution">
    <text evidence="4">The sequence shown here is derived from an EMBL/GenBank/DDBJ whole genome shotgun (WGS) entry which is preliminary data.</text>
</comment>
<evidence type="ECO:0000313" key="5">
    <source>
        <dbReference type="Proteomes" id="UP000228681"/>
    </source>
</evidence>
<evidence type="ECO:0000256" key="2">
    <source>
        <dbReference type="PIRSR" id="PIRSR001359-2"/>
    </source>
</evidence>
<reference evidence="4 5" key="1">
    <citation type="submission" date="2017-09" db="EMBL/GenBank/DDBJ databases">
        <title>Depth-based differentiation of microbial function through sediment-hosted aquifers and enrichment of novel symbionts in the deep terrestrial subsurface.</title>
        <authorList>
            <person name="Probst A.J."/>
            <person name="Ladd B."/>
            <person name="Jarett J.K."/>
            <person name="Geller-Mcgrath D.E."/>
            <person name="Sieber C.M."/>
            <person name="Emerson J.B."/>
            <person name="Anantharaman K."/>
            <person name="Thomas B.C."/>
            <person name="Malmstrom R."/>
            <person name="Stieglmeier M."/>
            <person name="Klingl A."/>
            <person name="Woyke T."/>
            <person name="Ryan C.M."/>
            <person name="Banfield J.F."/>
        </authorList>
    </citation>
    <scope>NUCLEOTIDE SEQUENCE [LARGE SCALE GENOMIC DNA]</scope>
    <source>
        <strain evidence="4">CG23_combo_of_CG06-09_8_20_14_all_36_12</strain>
    </source>
</reference>
<dbReference type="InterPro" id="IPR013785">
    <property type="entry name" value="Aldolase_TIM"/>
</dbReference>
<sequence length="282" mass="32023">MKLKQILKKAQKEGWAIGQFNFSTFEQLKGILMAAKKLRSPIILGTSEGESKFLGCSVVIPLVYGQIFELKVNPESVFLNLDHGKNFDWIEKVVKVGYQMVHFDGSNLSFKENIKRTKKVADYAKRKGVLVEGELGKIEAVKKGFKIKKENLTDPEKVREFVKKTKVDSLAISIGNLHGIAQKMEKLDFERLKEIRKKINVFLVLHGGSGIPKNEIKKAIKNGISKININTELRLAWRKSLEKSLRLNKGEIKPYKILPSVSEAVQKVVEEKIRLFGSYNKI</sequence>
<accession>A0A2G9Z063</accession>
<organism evidence="4 5">
    <name type="scientific">Candidatus Nealsonbacteria bacterium CG23_combo_of_CG06-09_8_20_14_all_36_12</name>
    <dbReference type="NCBI Taxonomy" id="1974718"/>
    <lineage>
        <taxon>Bacteria</taxon>
        <taxon>Candidatus Nealsoniibacteriota</taxon>
    </lineage>
</organism>